<dbReference type="PANTHER" id="PTHR30121:SF6">
    <property type="entry name" value="SLR6007 PROTEIN"/>
    <property type="match status" value="1"/>
</dbReference>
<proteinExistence type="predicted"/>
<dbReference type="InterPro" id="IPR002789">
    <property type="entry name" value="HerA_central"/>
</dbReference>
<dbReference type="InterPro" id="IPR051162">
    <property type="entry name" value="T4SS_component"/>
</dbReference>
<dbReference type="PANTHER" id="PTHR30121">
    <property type="entry name" value="UNCHARACTERIZED PROTEIN YJGR-RELATED"/>
    <property type="match status" value="1"/>
</dbReference>
<comment type="caution">
    <text evidence="2">The sequence shown here is derived from an EMBL/GenBank/DDBJ whole genome shotgun (WGS) entry which is preliminary data.</text>
</comment>
<dbReference type="Gene3D" id="3.40.50.300">
    <property type="entry name" value="P-loop containing nucleotide triphosphate hydrolases"/>
    <property type="match status" value="1"/>
</dbReference>
<evidence type="ECO:0000313" key="3">
    <source>
        <dbReference type="Proteomes" id="UP000431913"/>
    </source>
</evidence>
<feature type="domain" description="Helicase HerA central" evidence="1">
    <location>
        <begin position="271"/>
        <end position="324"/>
    </location>
</feature>
<dbReference type="Gene3D" id="1.10.8.730">
    <property type="match status" value="1"/>
</dbReference>
<dbReference type="EMBL" id="VUNJ01000028">
    <property type="protein sequence ID" value="MST93470.1"/>
    <property type="molecule type" value="Genomic_DNA"/>
</dbReference>
<dbReference type="InterPro" id="IPR027417">
    <property type="entry name" value="P-loop_NTPase"/>
</dbReference>
<name>A0A6I2UDG8_9FIRM</name>
<reference evidence="2 3" key="1">
    <citation type="submission" date="2019-08" db="EMBL/GenBank/DDBJ databases">
        <title>In-depth cultivation of the pig gut microbiome towards novel bacterial diversity and tailored functional studies.</title>
        <authorList>
            <person name="Wylensek D."/>
            <person name="Hitch T.C.A."/>
            <person name="Clavel T."/>
        </authorList>
    </citation>
    <scope>NUCLEOTIDE SEQUENCE [LARGE SCALE GENOMIC DNA]</scope>
    <source>
        <strain evidence="2 3">WCA3-601-WT-6J</strain>
    </source>
</reference>
<accession>A0A6I2UDG8</accession>
<evidence type="ECO:0000313" key="2">
    <source>
        <dbReference type="EMBL" id="MST93470.1"/>
    </source>
</evidence>
<evidence type="ECO:0000259" key="1">
    <source>
        <dbReference type="Pfam" id="PF01935"/>
    </source>
</evidence>
<organism evidence="2 3">
    <name type="scientific">Ruthenibacterium lactatiformans</name>
    <dbReference type="NCBI Taxonomy" id="1550024"/>
    <lineage>
        <taxon>Bacteria</taxon>
        <taxon>Bacillati</taxon>
        <taxon>Bacillota</taxon>
        <taxon>Clostridia</taxon>
        <taxon>Eubacteriales</taxon>
        <taxon>Oscillospiraceae</taxon>
        <taxon>Ruthenibacterium</taxon>
    </lineage>
</organism>
<dbReference type="Pfam" id="PF01935">
    <property type="entry name" value="DUF87"/>
    <property type="match status" value="1"/>
</dbReference>
<dbReference type="Proteomes" id="UP000431913">
    <property type="component" value="Unassembled WGS sequence"/>
</dbReference>
<dbReference type="AlphaFoldDB" id="A0A6I2UDG8"/>
<dbReference type="SUPFAM" id="SSF52540">
    <property type="entry name" value="P-loop containing nucleoside triphosphate hydrolases"/>
    <property type="match status" value="1"/>
</dbReference>
<sequence>MAVYFVQDFTSEHYDDFDGQRWVEWTGVQADRKAPDSASQEAAVKEFLDLAAPSVLRFETDRFICGNTYRCVWAVRGYPASTTEQALLHRLGEKAGVSVHIYTRRVTPAEEKKILQNADKANRLKAGNTGNVQDVVEAESNLQDMAAMLTLAHRNQEPFLHTAVFIEMIANDPEHLRMLQSEVEAELNCCKISVDHLLLRQKQGFQSVMPSGWNAFGTQYERVLPASSAANLYPMCYSGKTDPRGFLLGRDKYGSNVIIDFDRRTGGRTNSSVLILGNSGQGKSHLLRLLVINALEAGKKVLLLDAEDEYRELTRNLGGMYVDCSGGKAMINPLEPKRWDADGTGTVLAQHISFLRDWLRSYKPLTDAQADTVEILLEQLYRERGITKEADMSVLRHEDFPLLCELYALLERQAGGSGVFTDETLRELRLHLHSLCVGPDSLYFNGHTNIGSGRFVTFGVKSLLEAGQNLRDAMLFNIFSYMNNELLCAGNTVAAIDELYLYLNNKTAIGYIRACMKRARKKDSSLLLASQNVEDFLLPEAAELTKPLFSIPAYQFLFHPGTVDGGKYREALQLEECEYGVVRSCARGNCLFKCGDERYNLLVKTPPHKLRCYGTAGGR</sequence>
<gene>
    <name evidence="2" type="ORF">FYJ76_16275</name>
</gene>
<protein>
    <submittedName>
        <fullName evidence="2">DUF87 domain-containing protein</fullName>
    </submittedName>
</protein>